<keyword evidence="5 6" id="KW-0472">Membrane</keyword>
<feature type="transmembrane region" description="Helical" evidence="6">
    <location>
        <begin position="67"/>
        <end position="91"/>
    </location>
</feature>
<comment type="similarity">
    <text evidence="2">Belongs to the acetate uptake transporter (AceTr) (TC 2.A.96) family.</text>
</comment>
<dbReference type="Proteomes" id="UP001205105">
    <property type="component" value="Unassembled WGS sequence"/>
</dbReference>
<dbReference type="InterPro" id="IPR000791">
    <property type="entry name" value="Gpr1/Fun34/SatP-like"/>
</dbReference>
<sequence>MVVSRPETRDEEGIALLARRLADSEAHVHIVPSTSNPAAYGDFGLGLTLTLQMLPYTGVVDADAKNIMYGFALFFGGLSALWAFLAFLLWTCTFGTNLALNLLLLMVTILLALESACPSHPHLYRATGIFGIATAALAFYLGAASLYVEMYGREVLPVFPLNWSKVPLSKRRAGPMATRKELLALAPEFASSGKHTIVPELASNGTHATALAVADEEGLAAKV</sequence>
<dbReference type="EMBL" id="JADXDR010000002">
    <property type="protein sequence ID" value="KAI7846435.1"/>
    <property type="molecule type" value="Genomic_DNA"/>
</dbReference>
<evidence type="ECO:0000256" key="6">
    <source>
        <dbReference type="SAM" id="Phobius"/>
    </source>
</evidence>
<organism evidence="7 8">
    <name type="scientific">Chlorella ohadii</name>
    <dbReference type="NCBI Taxonomy" id="2649997"/>
    <lineage>
        <taxon>Eukaryota</taxon>
        <taxon>Viridiplantae</taxon>
        <taxon>Chlorophyta</taxon>
        <taxon>core chlorophytes</taxon>
        <taxon>Trebouxiophyceae</taxon>
        <taxon>Chlorellales</taxon>
        <taxon>Chlorellaceae</taxon>
        <taxon>Chlorella clade</taxon>
        <taxon>Chlorella</taxon>
    </lineage>
</organism>
<gene>
    <name evidence="7" type="ORF">COHA_000047</name>
</gene>
<dbReference type="Pfam" id="PF01184">
    <property type="entry name" value="Gpr1_Fun34_YaaH"/>
    <property type="match status" value="1"/>
</dbReference>
<reference evidence="7" key="1">
    <citation type="submission" date="2020-11" db="EMBL/GenBank/DDBJ databases">
        <title>Chlorella ohadii genome sequencing and assembly.</title>
        <authorList>
            <person name="Murik O."/>
            <person name="Treves H."/>
            <person name="Kedem I."/>
            <person name="Shotland Y."/>
            <person name="Kaplan A."/>
        </authorList>
    </citation>
    <scope>NUCLEOTIDE SEQUENCE</scope>
    <source>
        <strain evidence="7">1</strain>
    </source>
</reference>
<evidence type="ECO:0000256" key="4">
    <source>
        <dbReference type="ARBA" id="ARBA00022989"/>
    </source>
</evidence>
<name>A0AAD5E1L0_9CHLO</name>
<dbReference type="InterPro" id="IPR047623">
    <property type="entry name" value="SatP"/>
</dbReference>
<dbReference type="GO" id="GO:0015360">
    <property type="term" value="F:acetate:proton symporter activity"/>
    <property type="evidence" value="ECO:0007669"/>
    <property type="project" value="TreeGrafter"/>
</dbReference>
<proteinExistence type="inferred from homology"/>
<feature type="transmembrane region" description="Helical" evidence="6">
    <location>
        <begin position="128"/>
        <end position="148"/>
    </location>
</feature>
<evidence type="ECO:0000256" key="2">
    <source>
        <dbReference type="ARBA" id="ARBA00005587"/>
    </source>
</evidence>
<feature type="transmembrane region" description="Helical" evidence="6">
    <location>
        <begin position="98"/>
        <end position="116"/>
    </location>
</feature>
<evidence type="ECO:0000313" key="8">
    <source>
        <dbReference type="Proteomes" id="UP001205105"/>
    </source>
</evidence>
<evidence type="ECO:0000313" key="7">
    <source>
        <dbReference type="EMBL" id="KAI7846435.1"/>
    </source>
</evidence>
<comment type="subcellular location">
    <subcellularLocation>
        <location evidence="1">Membrane</location>
        <topology evidence="1">Multi-pass membrane protein</topology>
    </subcellularLocation>
</comment>
<evidence type="ECO:0000256" key="5">
    <source>
        <dbReference type="ARBA" id="ARBA00023136"/>
    </source>
</evidence>
<keyword evidence="3 6" id="KW-0812">Transmembrane</keyword>
<dbReference type="PANTHER" id="PTHR30178">
    <property type="entry name" value="INNER MEMBRANE PROTEIN YAAH"/>
    <property type="match status" value="1"/>
</dbReference>
<comment type="caution">
    <text evidence="7">The sequence shown here is derived from an EMBL/GenBank/DDBJ whole genome shotgun (WGS) entry which is preliminary data.</text>
</comment>
<dbReference type="AlphaFoldDB" id="A0AAD5E1L0"/>
<protein>
    <submittedName>
        <fullName evidence="7">Uncharacterized protein</fullName>
    </submittedName>
</protein>
<dbReference type="GO" id="GO:0071422">
    <property type="term" value="P:succinate transmembrane transport"/>
    <property type="evidence" value="ECO:0007669"/>
    <property type="project" value="TreeGrafter"/>
</dbReference>
<evidence type="ECO:0000256" key="1">
    <source>
        <dbReference type="ARBA" id="ARBA00004141"/>
    </source>
</evidence>
<keyword evidence="4 6" id="KW-1133">Transmembrane helix</keyword>
<dbReference type="GO" id="GO:0005886">
    <property type="term" value="C:plasma membrane"/>
    <property type="evidence" value="ECO:0007669"/>
    <property type="project" value="TreeGrafter"/>
</dbReference>
<accession>A0AAD5E1L0</accession>
<dbReference type="PANTHER" id="PTHR30178:SF3">
    <property type="entry name" value="SUCCINATE-ACETATE_PROTON SYMPORTER SATP"/>
    <property type="match status" value="1"/>
</dbReference>
<keyword evidence="8" id="KW-1185">Reference proteome</keyword>
<evidence type="ECO:0000256" key="3">
    <source>
        <dbReference type="ARBA" id="ARBA00022692"/>
    </source>
</evidence>